<dbReference type="GO" id="GO:0046872">
    <property type="term" value="F:metal ion binding"/>
    <property type="evidence" value="ECO:0007669"/>
    <property type="project" value="UniProtKB-KW"/>
</dbReference>
<dbReference type="PRINTS" id="PR01703">
    <property type="entry name" value="MNSODISMTASE"/>
</dbReference>
<dbReference type="EC" id="1.15.1.1" evidence="2"/>
<evidence type="ECO:0000313" key="8">
    <source>
        <dbReference type="EMBL" id="ATA89641.1"/>
    </source>
</evidence>
<dbReference type="Pfam" id="PF02777">
    <property type="entry name" value="Sod_Fe_C"/>
    <property type="match status" value="1"/>
</dbReference>
<dbReference type="Gene3D" id="1.10.287.990">
    <property type="entry name" value="Fe,Mn superoxide dismutase (SOD) domain"/>
    <property type="match status" value="1"/>
</dbReference>
<evidence type="ECO:0000256" key="1">
    <source>
        <dbReference type="ARBA" id="ARBA00008714"/>
    </source>
</evidence>
<feature type="signal peptide" evidence="5">
    <location>
        <begin position="1"/>
        <end position="20"/>
    </location>
</feature>
<protein>
    <recommendedName>
        <fullName evidence="2">superoxide dismutase</fullName>
        <ecNumber evidence="2">1.15.1.1</ecNumber>
    </recommendedName>
</protein>
<comment type="similarity">
    <text evidence="1">Belongs to the iron/manganese superoxide dismutase family.</text>
</comment>
<dbReference type="PROSITE" id="PS00088">
    <property type="entry name" value="SOD_MN"/>
    <property type="match status" value="1"/>
</dbReference>
<dbReference type="OrthoDB" id="9803125at2"/>
<sequence>MKLRNFVPMAALFLSGAVFSSGELYAQVKKKEKTCSKKETCAKSCSKTADYGKPSDVKANEGTFKIVPLKYDYNAVDSYIDAQTMFIHFSKHYVGYLNNLNKAVEGKPQAGQSIEQVLKGLDMSNATLRNNAGGYYNHNMYFDVISPKGGGQPTGVLAEAINLDFGSFENFKKLFSEAGAKRFGSGWAWLVVKDGKLQIGSTANQDNPLMPGLEISGQPILGMDVWEHAYYLKYQNKRGDYVTNFFNVIDWERVAELYKAAIK</sequence>
<evidence type="ECO:0000259" key="6">
    <source>
        <dbReference type="Pfam" id="PF00081"/>
    </source>
</evidence>
<evidence type="ECO:0000313" key="9">
    <source>
        <dbReference type="Proteomes" id="UP000217348"/>
    </source>
</evidence>
<evidence type="ECO:0000256" key="2">
    <source>
        <dbReference type="ARBA" id="ARBA00012682"/>
    </source>
</evidence>
<dbReference type="InterPro" id="IPR019831">
    <property type="entry name" value="Mn/Fe_SOD_N"/>
</dbReference>
<dbReference type="SUPFAM" id="SSF46609">
    <property type="entry name" value="Fe,Mn superoxide dismutase (SOD), N-terminal domain"/>
    <property type="match status" value="1"/>
</dbReference>
<dbReference type="InterPro" id="IPR036324">
    <property type="entry name" value="Mn/Fe_SOD_N_sf"/>
</dbReference>
<dbReference type="Proteomes" id="UP000217348">
    <property type="component" value="Chromosome"/>
</dbReference>
<feature type="domain" description="Manganese/iron superoxide dismutase N-terminal" evidence="6">
    <location>
        <begin position="64"/>
        <end position="145"/>
    </location>
</feature>
<dbReference type="GO" id="GO:0004784">
    <property type="term" value="F:superoxide dismutase activity"/>
    <property type="evidence" value="ECO:0007669"/>
    <property type="project" value="UniProtKB-EC"/>
</dbReference>
<dbReference type="InterPro" id="IPR019833">
    <property type="entry name" value="Mn/Fe_SOD_BS"/>
</dbReference>
<dbReference type="AlphaFoldDB" id="A0A250FXB7"/>
<feature type="domain" description="Manganese/iron superoxide dismutase C-terminal" evidence="7">
    <location>
        <begin position="153"/>
        <end position="256"/>
    </location>
</feature>
<dbReference type="Gene3D" id="3.55.40.20">
    <property type="entry name" value="Iron/manganese superoxide dismutase, C-terminal domain"/>
    <property type="match status" value="1"/>
</dbReference>
<evidence type="ECO:0000256" key="3">
    <source>
        <dbReference type="ARBA" id="ARBA00022723"/>
    </source>
</evidence>
<reference evidence="9" key="1">
    <citation type="submission" date="2017-06" db="EMBL/GenBank/DDBJ databases">
        <title>Capnocytophaga spp. assemblies.</title>
        <authorList>
            <person name="Gulvik C.A."/>
        </authorList>
    </citation>
    <scope>NUCLEOTIDE SEQUENCE [LARGE SCALE GENOMIC DNA]</scope>
    <source>
        <strain evidence="9">H2177</strain>
    </source>
</reference>
<dbReference type="InterPro" id="IPR019832">
    <property type="entry name" value="Mn/Fe_SOD_C"/>
</dbReference>
<dbReference type="RefSeq" id="WP_095896215.1">
    <property type="nucleotide sequence ID" value="NZ_CP022387.1"/>
</dbReference>
<organism evidence="8 9">
    <name type="scientific">Capnocytophaga stomatis</name>
    <dbReference type="NCBI Taxonomy" id="1848904"/>
    <lineage>
        <taxon>Bacteria</taxon>
        <taxon>Pseudomonadati</taxon>
        <taxon>Bacteroidota</taxon>
        <taxon>Flavobacteriia</taxon>
        <taxon>Flavobacteriales</taxon>
        <taxon>Flavobacteriaceae</taxon>
        <taxon>Capnocytophaga</taxon>
    </lineage>
</organism>
<dbReference type="PANTHER" id="PTHR43595:SF2">
    <property type="entry name" value="SMALL RIBOSOMAL SUBUNIT PROTEIN MS42"/>
    <property type="match status" value="1"/>
</dbReference>
<keyword evidence="3" id="KW-0479">Metal-binding</keyword>
<dbReference type="PANTHER" id="PTHR43595">
    <property type="entry name" value="37S RIBOSOMAL PROTEIN S26, MITOCHONDRIAL"/>
    <property type="match status" value="1"/>
</dbReference>
<feature type="chain" id="PRO_5012196916" description="superoxide dismutase" evidence="5">
    <location>
        <begin position="21"/>
        <end position="263"/>
    </location>
</feature>
<dbReference type="InterPro" id="IPR001189">
    <property type="entry name" value="Mn/Fe_SOD"/>
</dbReference>
<keyword evidence="4" id="KW-0560">Oxidoreductase</keyword>
<dbReference type="EMBL" id="CP022387">
    <property type="protein sequence ID" value="ATA89641.1"/>
    <property type="molecule type" value="Genomic_DNA"/>
</dbReference>
<dbReference type="FunFam" id="3.55.40.20:FF:000001">
    <property type="entry name" value="Superoxide dismutase"/>
    <property type="match status" value="1"/>
</dbReference>
<dbReference type="SUPFAM" id="SSF54719">
    <property type="entry name" value="Fe,Mn superoxide dismutase (SOD), C-terminal domain"/>
    <property type="match status" value="1"/>
</dbReference>
<evidence type="ECO:0000256" key="5">
    <source>
        <dbReference type="SAM" id="SignalP"/>
    </source>
</evidence>
<accession>A0A250FXB7</accession>
<dbReference type="Pfam" id="PF00081">
    <property type="entry name" value="Sod_Fe_N"/>
    <property type="match status" value="1"/>
</dbReference>
<dbReference type="GO" id="GO:0005737">
    <property type="term" value="C:cytoplasm"/>
    <property type="evidence" value="ECO:0007669"/>
    <property type="project" value="TreeGrafter"/>
</dbReference>
<evidence type="ECO:0000256" key="4">
    <source>
        <dbReference type="ARBA" id="ARBA00023002"/>
    </source>
</evidence>
<gene>
    <name evidence="8" type="ORF">CGC58_07790</name>
</gene>
<name>A0A250FXB7_9FLAO</name>
<keyword evidence="5" id="KW-0732">Signal</keyword>
<evidence type="ECO:0000259" key="7">
    <source>
        <dbReference type="Pfam" id="PF02777"/>
    </source>
</evidence>
<dbReference type="KEGG" id="csto:CGC58_07790"/>
<dbReference type="InterPro" id="IPR036314">
    <property type="entry name" value="SOD_C_sf"/>
</dbReference>
<proteinExistence type="inferred from homology"/>